<dbReference type="SUPFAM" id="SSF51445">
    <property type="entry name" value="(Trans)glycosidases"/>
    <property type="match status" value="1"/>
</dbReference>
<feature type="signal peptide" evidence="5">
    <location>
        <begin position="1"/>
        <end position="35"/>
    </location>
</feature>
<dbReference type="EMBL" id="ACYY01000003">
    <property type="protein sequence ID" value="EEW26442.1"/>
    <property type="molecule type" value="Genomic_DNA"/>
</dbReference>
<dbReference type="eggNOG" id="COG4124">
    <property type="taxonomic scope" value="Bacteria"/>
</dbReference>
<evidence type="ECO:0000256" key="3">
    <source>
        <dbReference type="ARBA" id="ARBA00023295"/>
    </source>
</evidence>
<evidence type="ECO:0000313" key="7">
    <source>
        <dbReference type="EMBL" id="EEW26442.1"/>
    </source>
</evidence>
<sequence length="305" mass="34153">MSRKLAETTNGITLRRAVGVAAVLLMTTVVPAAQAAPPGPMPYGAYDPGGDYIDDPALAIEHLFLPWQDVFLPSLQEADTYALARKRALLVTLEPWTWTRDERNTPEFLRKGIADGLFDPNVTAICEMLGTLKSPVTLRWGHEMDDDNGQFIWSGWKPEDYIAAYRHVITLCREKAPGINVMWSPLGDEGMEAYYPGDEFVDLVGVSVFGLQAMDQLQTGADRSFTDILGPRYERAASFGKPVVVAELGYSGSAAYVDAWEQEVRKDRPEYPRLVGVVYFDQREVYPWPDNMGLPDWRLAERVTE</sequence>
<dbReference type="STRING" id="371731.Rsw2DRAFT_0722"/>
<proteinExistence type="inferred from homology"/>
<dbReference type="RefSeq" id="WP_008028135.1">
    <property type="nucleotide sequence ID" value="NZ_ACYY01000003.1"/>
</dbReference>
<evidence type="ECO:0000313" key="8">
    <source>
        <dbReference type="Proteomes" id="UP000010121"/>
    </source>
</evidence>
<keyword evidence="5" id="KW-0732">Signal</keyword>
<keyword evidence="8" id="KW-1185">Reference proteome</keyword>
<protein>
    <submittedName>
        <fullName evidence="7">Endoglucanase family protein</fullName>
    </submittedName>
</protein>
<keyword evidence="2 4" id="KW-0378">Hydrolase</keyword>
<name>C8RY44_9RHOB</name>
<dbReference type="PANTHER" id="PTHR40079:SF4">
    <property type="entry name" value="GH26 DOMAIN-CONTAINING PROTEIN-RELATED"/>
    <property type="match status" value="1"/>
</dbReference>
<dbReference type="PANTHER" id="PTHR40079">
    <property type="entry name" value="MANNAN ENDO-1,4-BETA-MANNOSIDASE E-RELATED"/>
    <property type="match status" value="1"/>
</dbReference>
<evidence type="ECO:0000256" key="4">
    <source>
        <dbReference type="PROSITE-ProRule" id="PRU01100"/>
    </source>
</evidence>
<dbReference type="Proteomes" id="UP000010121">
    <property type="component" value="Unassembled WGS sequence"/>
</dbReference>
<reference evidence="7 8" key="1">
    <citation type="submission" date="2009-08" db="EMBL/GenBank/DDBJ databases">
        <title>The draft genome of Rhodobacter sp. SW2.</title>
        <authorList>
            <consortium name="US DOE Joint Genome Institute (JGI-PGF)"/>
            <person name="Lucas S."/>
            <person name="Copeland A."/>
            <person name="Lapidus A."/>
            <person name="Glavina del Rio T."/>
            <person name="Tice H."/>
            <person name="Bruce D."/>
            <person name="Goodwin L."/>
            <person name="Pitluck S."/>
            <person name="Larimer F."/>
            <person name="Land M.L."/>
            <person name="Hauser L."/>
            <person name="Emerson D."/>
        </authorList>
    </citation>
    <scope>NUCLEOTIDE SEQUENCE [LARGE SCALE GENOMIC DNA]</scope>
    <source>
        <strain evidence="7 8">SW2</strain>
    </source>
</reference>
<organism evidence="7 8">
    <name type="scientific">Rhodobacter ferrooxidans</name>
    <dbReference type="NCBI Taxonomy" id="371731"/>
    <lineage>
        <taxon>Bacteria</taxon>
        <taxon>Pseudomonadati</taxon>
        <taxon>Pseudomonadota</taxon>
        <taxon>Alphaproteobacteria</taxon>
        <taxon>Rhodobacterales</taxon>
        <taxon>Rhodobacter group</taxon>
        <taxon>Rhodobacter</taxon>
    </lineage>
</organism>
<comment type="caution">
    <text evidence="7">The sequence shown here is derived from an EMBL/GenBank/DDBJ whole genome shotgun (WGS) entry which is preliminary data.</text>
</comment>
<dbReference type="InterPro" id="IPR022790">
    <property type="entry name" value="GH26_dom"/>
</dbReference>
<evidence type="ECO:0000256" key="5">
    <source>
        <dbReference type="SAM" id="SignalP"/>
    </source>
</evidence>
<dbReference type="InterPro" id="IPR017853">
    <property type="entry name" value="GH"/>
</dbReference>
<feature type="active site" description="Nucleophile" evidence="4">
    <location>
        <position position="247"/>
    </location>
</feature>
<dbReference type="GO" id="GO:0016985">
    <property type="term" value="F:mannan endo-1,4-beta-mannosidase activity"/>
    <property type="evidence" value="ECO:0007669"/>
    <property type="project" value="InterPro"/>
</dbReference>
<evidence type="ECO:0000256" key="1">
    <source>
        <dbReference type="ARBA" id="ARBA00007754"/>
    </source>
</evidence>
<evidence type="ECO:0000259" key="6">
    <source>
        <dbReference type="PROSITE" id="PS51764"/>
    </source>
</evidence>
<dbReference type="AlphaFoldDB" id="C8RY44"/>
<feature type="active site" description="Proton donor" evidence="4">
    <location>
        <position position="143"/>
    </location>
</feature>
<dbReference type="Gene3D" id="3.20.20.80">
    <property type="entry name" value="Glycosidases"/>
    <property type="match status" value="1"/>
</dbReference>
<comment type="similarity">
    <text evidence="1 4">Belongs to the glycosyl hydrolase 26 family.</text>
</comment>
<dbReference type="Pfam" id="PF02156">
    <property type="entry name" value="Glyco_hydro_26"/>
    <property type="match status" value="1"/>
</dbReference>
<evidence type="ECO:0000256" key="2">
    <source>
        <dbReference type="ARBA" id="ARBA00022801"/>
    </source>
</evidence>
<dbReference type="GO" id="GO:0006080">
    <property type="term" value="P:substituted mannan metabolic process"/>
    <property type="evidence" value="ECO:0007669"/>
    <property type="project" value="InterPro"/>
</dbReference>
<dbReference type="PROSITE" id="PS51764">
    <property type="entry name" value="GH26"/>
    <property type="match status" value="1"/>
</dbReference>
<feature type="domain" description="GH26" evidence="6">
    <location>
        <begin position="15"/>
        <end position="305"/>
    </location>
</feature>
<dbReference type="InterPro" id="IPR000805">
    <property type="entry name" value="Glyco_hydro_26"/>
</dbReference>
<gene>
    <name evidence="7" type="ORF">Rsw2DRAFT_0722</name>
</gene>
<keyword evidence="3 4" id="KW-0326">Glycosidase</keyword>
<feature type="chain" id="PRO_5002991711" evidence="5">
    <location>
        <begin position="36"/>
        <end position="305"/>
    </location>
</feature>
<accession>C8RY44</accession>